<accession>A0A1A8ZJZ0</accession>
<dbReference type="Pfam" id="PF05331">
    <property type="entry name" value="DUF742"/>
    <property type="match status" value="1"/>
</dbReference>
<evidence type="ECO:0000313" key="2">
    <source>
        <dbReference type="Proteomes" id="UP000199385"/>
    </source>
</evidence>
<reference evidence="2" key="1">
    <citation type="submission" date="2016-06" db="EMBL/GenBank/DDBJ databases">
        <authorList>
            <person name="Varghese N."/>
            <person name="Submissions Spin"/>
        </authorList>
    </citation>
    <scope>NUCLEOTIDE SEQUENCE [LARGE SCALE GENOMIC DNA]</scope>
    <source>
        <strain evidence="2">DSM 44815</strain>
    </source>
</reference>
<evidence type="ECO:0000313" key="1">
    <source>
        <dbReference type="EMBL" id="SBT44170.1"/>
    </source>
</evidence>
<dbReference type="EMBL" id="LT594323">
    <property type="protein sequence ID" value="SBT44170.1"/>
    <property type="molecule type" value="Genomic_DNA"/>
</dbReference>
<organism evidence="1 2">
    <name type="scientific">Micromonospora auratinigra</name>
    <dbReference type="NCBI Taxonomy" id="261654"/>
    <lineage>
        <taxon>Bacteria</taxon>
        <taxon>Bacillati</taxon>
        <taxon>Actinomycetota</taxon>
        <taxon>Actinomycetes</taxon>
        <taxon>Micromonosporales</taxon>
        <taxon>Micromonosporaceae</taxon>
        <taxon>Micromonospora</taxon>
    </lineage>
</organism>
<dbReference type="RefSeq" id="WP_091663199.1">
    <property type="nucleotide sequence ID" value="NZ_LT594323.1"/>
</dbReference>
<dbReference type="PATRIC" id="fig|261654.4.peg.2642"/>
<dbReference type="InterPro" id="IPR007995">
    <property type="entry name" value="DUF742"/>
</dbReference>
<proteinExistence type="predicted"/>
<gene>
    <name evidence="1" type="ORF">GA0070611_2598</name>
</gene>
<protein>
    <recommendedName>
        <fullName evidence="3">DUF742 domain-containing protein</fullName>
    </recommendedName>
</protein>
<keyword evidence="2" id="KW-1185">Reference proteome</keyword>
<dbReference type="Proteomes" id="UP000199385">
    <property type="component" value="Chromosome I"/>
</dbReference>
<dbReference type="PANTHER" id="PTHR36221">
    <property type="entry name" value="DUF742 DOMAIN-CONTAINING PROTEIN"/>
    <property type="match status" value="1"/>
</dbReference>
<dbReference type="PANTHER" id="PTHR36221:SF1">
    <property type="entry name" value="DUF742 DOMAIN-CONTAINING PROTEIN"/>
    <property type="match status" value="1"/>
</dbReference>
<dbReference type="STRING" id="261654.GA0070611_2598"/>
<dbReference type="AlphaFoldDB" id="A0A1A8ZJZ0"/>
<dbReference type="OrthoDB" id="3217123at2"/>
<name>A0A1A8ZJZ0_9ACTN</name>
<sequence length="129" mass="13496">MTGQGVPVDDEWVDDHAGPVVRPYAVTGGRARPVTGTFDLISLVTSTRPEVGSESGLGPEHVAIVGLCQRIQSVAEIAAHLDLPVGTVRVLLGDLVARSLVQVREPRATPAGIPDDSVFEAVINGLRAL</sequence>
<evidence type="ECO:0008006" key="3">
    <source>
        <dbReference type="Google" id="ProtNLM"/>
    </source>
</evidence>